<proteinExistence type="predicted"/>
<keyword evidence="2 3" id="KW-0175">Coiled coil</keyword>
<dbReference type="OrthoDB" id="1725043at2"/>
<dbReference type="InterPro" id="IPR058625">
    <property type="entry name" value="MdtA-like_BSH"/>
</dbReference>
<feature type="compositionally biased region" description="Gly residues" evidence="4">
    <location>
        <begin position="420"/>
        <end position="438"/>
    </location>
</feature>
<evidence type="ECO:0000313" key="7">
    <source>
        <dbReference type="EMBL" id="SHI91091.1"/>
    </source>
</evidence>
<feature type="region of interest" description="Disordered" evidence="4">
    <location>
        <begin position="410"/>
        <end position="453"/>
    </location>
</feature>
<evidence type="ECO:0000259" key="5">
    <source>
        <dbReference type="Pfam" id="PF25917"/>
    </source>
</evidence>
<evidence type="ECO:0000256" key="3">
    <source>
        <dbReference type="SAM" id="Coils"/>
    </source>
</evidence>
<dbReference type="PANTHER" id="PTHR32347">
    <property type="entry name" value="EFFLUX SYSTEM COMPONENT YKNX-RELATED"/>
    <property type="match status" value="1"/>
</dbReference>
<evidence type="ECO:0000313" key="8">
    <source>
        <dbReference type="Proteomes" id="UP000184310"/>
    </source>
</evidence>
<feature type="compositionally biased region" description="Polar residues" evidence="4">
    <location>
        <begin position="441"/>
        <end position="453"/>
    </location>
</feature>
<evidence type="ECO:0000256" key="2">
    <source>
        <dbReference type="ARBA" id="ARBA00023054"/>
    </source>
</evidence>
<dbReference type="EMBL" id="FQZB01000005">
    <property type="protein sequence ID" value="SHI91091.1"/>
    <property type="molecule type" value="Genomic_DNA"/>
</dbReference>
<dbReference type="Pfam" id="PF25917">
    <property type="entry name" value="BSH_RND"/>
    <property type="match status" value="1"/>
</dbReference>
<dbReference type="Pfam" id="PF25990">
    <property type="entry name" value="Beta-barrel_YknX"/>
    <property type="match status" value="1"/>
</dbReference>
<dbReference type="RefSeq" id="WP_072985571.1">
    <property type="nucleotide sequence ID" value="NZ_FQZB01000005.1"/>
</dbReference>
<dbReference type="InterPro" id="IPR053716">
    <property type="entry name" value="Flag_assembly_chemotaxis_eff"/>
</dbReference>
<dbReference type="GO" id="GO:0030313">
    <property type="term" value="C:cell envelope"/>
    <property type="evidence" value="ECO:0007669"/>
    <property type="project" value="UniProtKB-SubCell"/>
</dbReference>
<dbReference type="STRING" id="1121302.SAMN02745163_01000"/>
<protein>
    <submittedName>
        <fullName evidence="7">HlyD family secretion protein</fullName>
    </submittedName>
</protein>
<feature type="compositionally biased region" description="Low complexity" evidence="4">
    <location>
        <begin position="352"/>
        <end position="371"/>
    </location>
</feature>
<sequence length="453" mass="48029">MKKNMVKIIVIAIVAVVSIGGLAFAYSKYSSSQKVTASQNTYISMKTSKQNIKINVQGTGSVVAEQSSDIMGSVQGNISGLNLKVGDKVKAGQTICTISSDQLDSAVSKANSNISKQNIQLTSLQNQLQNTNTQLQNAQNDLNTAKTQLQTATGNDAKTLNDKINTLQNQINTQTNNISSLQNQIATQNINISDAKNDLKTATDERSKATIVAPIDGIVTAINNQNGDSTQSGKAILSLVNTNSYKVKVSVDELDIAKIREGLTADITFGALKDKKFTGKVSTVSLVGTTTNNVTTYDVYVQLDSTDGVALGMTANVSINVDGKDNALVVPSEAITERNGKKYVMVPNETDSSTQNVSNSNQNSQKQKGQTYGKGNLVEIKTGLENENYVEVLDGLTEGQKVLVMLPKSTNQSNQNMRQGGFGGNSGFGGGQNFGGGSQNKSQKGASDNSTKK</sequence>
<evidence type="ECO:0000256" key="1">
    <source>
        <dbReference type="ARBA" id="ARBA00004196"/>
    </source>
</evidence>
<gene>
    <name evidence="7" type="ORF">SAMN02745163_01000</name>
</gene>
<dbReference type="SUPFAM" id="SSF111369">
    <property type="entry name" value="HlyD-like secretion proteins"/>
    <property type="match status" value="1"/>
</dbReference>
<keyword evidence="8" id="KW-1185">Reference proteome</keyword>
<dbReference type="InterPro" id="IPR050465">
    <property type="entry name" value="UPF0194_transport"/>
</dbReference>
<evidence type="ECO:0000259" key="6">
    <source>
        <dbReference type="Pfam" id="PF25990"/>
    </source>
</evidence>
<comment type="subcellular location">
    <subcellularLocation>
        <location evidence="1">Cell envelope</location>
    </subcellularLocation>
</comment>
<dbReference type="Gene3D" id="1.10.287.1700">
    <property type="match status" value="1"/>
</dbReference>
<dbReference type="PANTHER" id="PTHR32347:SF14">
    <property type="entry name" value="EFFLUX SYSTEM COMPONENT YKNX-RELATED"/>
    <property type="match status" value="1"/>
</dbReference>
<name>A0A1M6F0B3_9CLOT</name>
<dbReference type="InterPro" id="IPR058636">
    <property type="entry name" value="Beta-barrel_YknX"/>
</dbReference>
<feature type="coiled-coil region" evidence="3">
    <location>
        <begin position="107"/>
        <end position="205"/>
    </location>
</feature>
<dbReference type="Gene3D" id="2.40.50.100">
    <property type="match status" value="1"/>
</dbReference>
<dbReference type="Gene3D" id="2.40.420.20">
    <property type="match status" value="1"/>
</dbReference>
<accession>A0A1M6F0B3</accession>
<dbReference type="Proteomes" id="UP000184310">
    <property type="component" value="Unassembled WGS sequence"/>
</dbReference>
<dbReference type="AlphaFoldDB" id="A0A1M6F0B3"/>
<feature type="region of interest" description="Disordered" evidence="4">
    <location>
        <begin position="349"/>
        <end position="373"/>
    </location>
</feature>
<dbReference type="Gene3D" id="2.40.30.170">
    <property type="match status" value="1"/>
</dbReference>
<feature type="domain" description="Multidrug resistance protein MdtA-like barrel-sandwich hybrid" evidence="5">
    <location>
        <begin position="69"/>
        <end position="237"/>
    </location>
</feature>
<organism evidence="7 8">
    <name type="scientific">Clostridium cavendishii DSM 21758</name>
    <dbReference type="NCBI Taxonomy" id="1121302"/>
    <lineage>
        <taxon>Bacteria</taxon>
        <taxon>Bacillati</taxon>
        <taxon>Bacillota</taxon>
        <taxon>Clostridia</taxon>
        <taxon>Eubacteriales</taxon>
        <taxon>Clostridiaceae</taxon>
        <taxon>Clostridium</taxon>
    </lineage>
</organism>
<reference evidence="7 8" key="1">
    <citation type="submission" date="2016-11" db="EMBL/GenBank/DDBJ databases">
        <authorList>
            <person name="Jaros S."/>
            <person name="Januszkiewicz K."/>
            <person name="Wedrychowicz H."/>
        </authorList>
    </citation>
    <scope>NUCLEOTIDE SEQUENCE [LARGE SCALE GENOMIC DNA]</scope>
    <source>
        <strain evidence="7 8">DSM 21758</strain>
    </source>
</reference>
<feature type="domain" description="YknX-like beta-barrel" evidence="6">
    <location>
        <begin position="245"/>
        <end position="319"/>
    </location>
</feature>
<evidence type="ECO:0000256" key="4">
    <source>
        <dbReference type="SAM" id="MobiDB-lite"/>
    </source>
</evidence>